<dbReference type="Proteomes" id="UP000748531">
    <property type="component" value="Unassembled WGS sequence"/>
</dbReference>
<proteinExistence type="predicted"/>
<name>A0A8J4SQB5_9TREM</name>
<evidence type="ECO:0000313" key="1">
    <source>
        <dbReference type="EMBL" id="KAF5395966.1"/>
    </source>
</evidence>
<dbReference type="EMBL" id="LUCH01009658">
    <property type="protein sequence ID" value="KAF5395966.1"/>
    <property type="molecule type" value="Genomic_DNA"/>
</dbReference>
<comment type="caution">
    <text evidence="1">The sequence shown here is derived from an EMBL/GenBank/DDBJ whole genome shotgun (WGS) entry which is preliminary data.</text>
</comment>
<keyword evidence="2" id="KW-1185">Reference proteome</keyword>
<gene>
    <name evidence="1" type="ORF">PHET_11493</name>
</gene>
<organism evidence="1 2">
    <name type="scientific">Paragonimus heterotremus</name>
    <dbReference type="NCBI Taxonomy" id="100268"/>
    <lineage>
        <taxon>Eukaryota</taxon>
        <taxon>Metazoa</taxon>
        <taxon>Spiralia</taxon>
        <taxon>Lophotrochozoa</taxon>
        <taxon>Platyhelminthes</taxon>
        <taxon>Trematoda</taxon>
        <taxon>Digenea</taxon>
        <taxon>Plagiorchiida</taxon>
        <taxon>Troglotremata</taxon>
        <taxon>Troglotrematidae</taxon>
        <taxon>Paragonimus</taxon>
    </lineage>
</organism>
<sequence length="143" mass="16355">MRSVRFFCVQAIRHLLHRVASAVQNARVMDSGSDQQFVESDYRPNADFVSVSSDPNRAASFAARPQPSSWSNLERRSLGRTDSFCTKSIDPKPSTTFQCSNSPCSSNIAPRPNVFHSTRDMRECVLRRRKTELLERARCRFIR</sequence>
<dbReference type="AlphaFoldDB" id="A0A8J4SQB5"/>
<protein>
    <submittedName>
        <fullName evidence="1">Uncharacterized protein</fullName>
    </submittedName>
</protein>
<reference evidence="1" key="1">
    <citation type="submission" date="2019-05" db="EMBL/GenBank/DDBJ databases">
        <title>Annotation for the trematode Paragonimus heterotremus.</title>
        <authorList>
            <person name="Choi Y.-J."/>
        </authorList>
    </citation>
    <scope>NUCLEOTIDE SEQUENCE</scope>
    <source>
        <strain evidence="1">LC</strain>
    </source>
</reference>
<accession>A0A8J4SQB5</accession>
<evidence type="ECO:0000313" key="2">
    <source>
        <dbReference type="Proteomes" id="UP000748531"/>
    </source>
</evidence>